<dbReference type="Proteomes" id="UP000828390">
    <property type="component" value="Unassembled WGS sequence"/>
</dbReference>
<dbReference type="EMBL" id="JAIWYP010000010">
    <property type="protein sequence ID" value="KAH3753251.1"/>
    <property type="molecule type" value="Genomic_DNA"/>
</dbReference>
<comment type="caution">
    <text evidence="1">The sequence shown here is derived from an EMBL/GenBank/DDBJ whole genome shotgun (WGS) entry which is preliminary data.</text>
</comment>
<keyword evidence="2" id="KW-1185">Reference proteome</keyword>
<organism evidence="1 2">
    <name type="scientific">Dreissena polymorpha</name>
    <name type="common">Zebra mussel</name>
    <name type="synonym">Mytilus polymorpha</name>
    <dbReference type="NCBI Taxonomy" id="45954"/>
    <lineage>
        <taxon>Eukaryota</taxon>
        <taxon>Metazoa</taxon>
        <taxon>Spiralia</taxon>
        <taxon>Lophotrochozoa</taxon>
        <taxon>Mollusca</taxon>
        <taxon>Bivalvia</taxon>
        <taxon>Autobranchia</taxon>
        <taxon>Heteroconchia</taxon>
        <taxon>Euheterodonta</taxon>
        <taxon>Imparidentia</taxon>
        <taxon>Neoheterodontei</taxon>
        <taxon>Myida</taxon>
        <taxon>Dreissenoidea</taxon>
        <taxon>Dreissenidae</taxon>
        <taxon>Dreissena</taxon>
    </lineage>
</organism>
<sequence length="66" mass="7699">MSVLTLDVFNINSARNAFDSDSYRYSLNIKSLQFKQISFWPLALASMKPVIIMRWNKNDKANIRES</sequence>
<dbReference type="AlphaFoldDB" id="A0A9D4I7Y5"/>
<reference evidence="1" key="2">
    <citation type="submission" date="2020-11" db="EMBL/GenBank/DDBJ databases">
        <authorList>
            <person name="McCartney M.A."/>
            <person name="Auch B."/>
            <person name="Kono T."/>
            <person name="Mallez S."/>
            <person name="Becker A."/>
            <person name="Gohl D.M."/>
            <person name="Silverstein K.A.T."/>
            <person name="Koren S."/>
            <person name="Bechman K.B."/>
            <person name="Herman A."/>
            <person name="Abrahante J.E."/>
            <person name="Garbe J."/>
        </authorList>
    </citation>
    <scope>NUCLEOTIDE SEQUENCE</scope>
    <source>
        <strain evidence="1">Duluth1</strain>
        <tissue evidence="1">Whole animal</tissue>
    </source>
</reference>
<gene>
    <name evidence="1" type="ORF">DPMN_187886</name>
</gene>
<proteinExistence type="predicted"/>
<evidence type="ECO:0000313" key="2">
    <source>
        <dbReference type="Proteomes" id="UP000828390"/>
    </source>
</evidence>
<accession>A0A9D4I7Y5</accession>
<evidence type="ECO:0000313" key="1">
    <source>
        <dbReference type="EMBL" id="KAH3753251.1"/>
    </source>
</evidence>
<reference evidence="1" key="1">
    <citation type="journal article" date="2019" name="bioRxiv">
        <title>The Genome of the Zebra Mussel, Dreissena polymorpha: A Resource for Invasive Species Research.</title>
        <authorList>
            <person name="McCartney M.A."/>
            <person name="Auch B."/>
            <person name="Kono T."/>
            <person name="Mallez S."/>
            <person name="Zhang Y."/>
            <person name="Obille A."/>
            <person name="Becker A."/>
            <person name="Abrahante J.E."/>
            <person name="Garbe J."/>
            <person name="Badalamenti J.P."/>
            <person name="Herman A."/>
            <person name="Mangelson H."/>
            <person name="Liachko I."/>
            <person name="Sullivan S."/>
            <person name="Sone E.D."/>
            <person name="Koren S."/>
            <person name="Silverstein K.A.T."/>
            <person name="Beckman K.B."/>
            <person name="Gohl D.M."/>
        </authorList>
    </citation>
    <scope>NUCLEOTIDE SEQUENCE</scope>
    <source>
        <strain evidence="1">Duluth1</strain>
        <tissue evidence="1">Whole animal</tissue>
    </source>
</reference>
<name>A0A9D4I7Y5_DREPO</name>
<protein>
    <submittedName>
        <fullName evidence="1">Uncharacterized protein</fullName>
    </submittedName>
</protein>